<dbReference type="InterPro" id="IPR033130">
    <property type="entry name" value="RNase_T2_His_AS_2"/>
</dbReference>
<feature type="chain" id="PRO_5045902053" evidence="7">
    <location>
        <begin position="22"/>
        <end position="225"/>
    </location>
</feature>
<dbReference type="Pfam" id="PF00445">
    <property type="entry name" value="Ribonuclease_T2"/>
    <property type="match status" value="1"/>
</dbReference>
<feature type="signal peptide" evidence="7">
    <location>
        <begin position="1"/>
        <end position="21"/>
    </location>
</feature>
<keyword evidence="9" id="KW-1185">Reference proteome</keyword>
<dbReference type="InterPro" id="IPR018188">
    <property type="entry name" value="RNase_T2_His_AS_1"/>
</dbReference>
<name>A0ABP0YQJ2_9ROSI</name>
<dbReference type="PROSITE" id="PS00530">
    <property type="entry name" value="RNASE_T2_1"/>
    <property type="match status" value="1"/>
</dbReference>
<keyword evidence="4" id="KW-0378">Hydrolase</keyword>
<dbReference type="SUPFAM" id="SSF55895">
    <property type="entry name" value="Ribonuclease Rh-like"/>
    <property type="match status" value="1"/>
</dbReference>
<accession>A0ABP0YQJ2</accession>
<reference evidence="8 9" key="1">
    <citation type="submission" date="2024-03" db="EMBL/GenBank/DDBJ databases">
        <authorList>
            <person name="Gkanogiannis A."/>
            <person name="Becerra Lopez-Lavalle L."/>
        </authorList>
    </citation>
    <scope>NUCLEOTIDE SEQUENCE [LARGE SCALE GENOMIC DNA]</scope>
</reference>
<dbReference type="PROSITE" id="PS00531">
    <property type="entry name" value="RNASE_T2_2"/>
    <property type="match status" value="1"/>
</dbReference>
<sequence length="225" mass="26051">MVRIEIILVLSILAFIARCEGVNEYDYLRVVLQWQPATCGDATKPYPYCKQVPQNKFSIHGLWPCLYNGQTQCSGSPFDINQVRVVEPRLGEMWGNVITGDNQWLWKHEWDKHGTCIEHILLDQSGYFEYAMNTLYYFNPEVILKDSGIWPTQEGYYTVDQIYSAIKAVTGKLPALRCNYNRWTSYQQLHEISYCMTSEGSTFEDCPSNANKCDGDSIMWYPSPY</sequence>
<dbReference type="EMBL" id="OZ021739">
    <property type="protein sequence ID" value="CAK9322666.1"/>
    <property type="molecule type" value="Genomic_DNA"/>
</dbReference>
<evidence type="ECO:0000256" key="1">
    <source>
        <dbReference type="ARBA" id="ARBA00007469"/>
    </source>
</evidence>
<keyword evidence="5" id="KW-0456">Lyase</keyword>
<proteinExistence type="inferred from homology"/>
<organism evidence="8 9">
    <name type="scientific">Citrullus colocynthis</name>
    <name type="common">colocynth</name>
    <dbReference type="NCBI Taxonomy" id="252529"/>
    <lineage>
        <taxon>Eukaryota</taxon>
        <taxon>Viridiplantae</taxon>
        <taxon>Streptophyta</taxon>
        <taxon>Embryophyta</taxon>
        <taxon>Tracheophyta</taxon>
        <taxon>Spermatophyta</taxon>
        <taxon>Magnoliopsida</taxon>
        <taxon>eudicotyledons</taxon>
        <taxon>Gunneridae</taxon>
        <taxon>Pentapetalae</taxon>
        <taxon>rosids</taxon>
        <taxon>fabids</taxon>
        <taxon>Cucurbitales</taxon>
        <taxon>Cucurbitaceae</taxon>
        <taxon>Benincaseae</taxon>
        <taxon>Citrullus</taxon>
    </lineage>
</organism>
<evidence type="ECO:0000256" key="5">
    <source>
        <dbReference type="ARBA" id="ARBA00023239"/>
    </source>
</evidence>
<evidence type="ECO:0000256" key="3">
    <source>
        <dbReference type="ARBA" id="ARBA00022759"/>
    </source>
</evidence>
<evidence type="ECO:0000256" key="4">
    <source>
        <dbReference type="ARBA" id="ARBA00022801"/>
    </source>
</evidence>
<dbReference type="PANTHER" id="PTHR11240:SF75">
    <property type="entry name" value="RIBONUCLEASE 3"/>
    <property type="match status" value="1"/>
</dbReference>
<comment type="similarity">
    <text evidence="1 6">Belongs to the RNase T2 family.</text>
</comment>
<dbReference type="Proteomes" id="UP001642487">
    <property type="component" value="Chromosome 5"/>
</dbReference>
<dbReference type="InterPro" id="IPR036430">
    <property type="entry name" value="RNase_T2-like_sf"/>
</dbReference>
<keyword evidence="3" id="KW-0255">Endonuclease</keyword>
<gene>
    <name evidence="8" type="ORF">CITCOLO1_LOCUS14824</name>
</gene>
<keyword evidence="7" id="KW-0732">Signal</keyword>
<dbReference type="Gene3D" id="3.90.730.10">
    <property type="entry name" value="Ribonuclease T2-like"/>
    <property type="match status" value="1"/>
</dbReference>
<evidence type="ECO:0000256" key="2">
    <source>
        <dbReference type="ARBA" id="ARBA00022722"/>
    </source>
</evidence>
<evidence type="ECO:0000256" key="6">
    <source>
        <dbReference type="RuleBase" id="RU004328"/>
    </source>
</evidence>
<evidence type="ECO:0000256" key="7">
    <source>
        <dbReference type="SAM" id="SignalP"/>
    </source>
</evidence>
<dbReference type="InterPro" id="IPR001568">
    <property type="entry name" value="RNase_T2-like"/>
</dbReference>
<evidence type="ECO:0000313" key="8">
    <source>
        <dbReference type="EMBL" id="CAK9322666.1"/>
    </source>
</evidence>
<protein>
    <submittedName>
        <fullName evidence="8">Uncharacterized protein</fullName>
    </submittedName>
</protein>
<keyword evidence="2" id="KW-0540">Nuclease</keyword>
<dbReference type="CDD" id="cd00374">
    <property type="entry name" value="RNase_T2"/>
    <property type="match status" value="1"/>
</dbReference>
<dbReference type="PANTHER" id="PTHR11240">
    <property type="entry name" value="RIBONUCLEASE T2"/>
    <property type="match status" value="1"/>
</dbReference>
<evidence type="ECO:0000313" key="9">
    <source>
        <dbReference type="Proteomes" id="UP001642487"/>
    </source>
</evidence>